<evidence type="ECO:0000256" key="3">
    <source>
        <dbReference type="ARBA" id="ARBA00022723"/>
    </source>
</evidence>
<evidence type="ECO:0000256" key="2">
    <source>
        <dbReference type="ARBA" id="ARBA00022448"/>
    </source>
</evidence>
<dbReference type="Proteomes" id="UP000193529">
    <property type="component" value="Unassembled WGS sequence"/>
</dbReference>
<dbReference type="OrthoDB" id="9803319at2"/>
<comment type="caution">
    <text evidence="8">The sequence shown here is derived from an EMBL/GenBank/DDBJ whole genome shotgun (WGS) entry which is preliminary data.</text>
</comment>
<reference evidence="8 9" key="1">
    <citation type="submission" date="2016-01" db="EMBL/GenBank/DDBJ databases">
        <title>The new phylogeny of the genus Mycobacterium.</title>
        <authorList>
            <person name="Tarcisio F."/>
            <person name="Conor M."/>
            <person name="Antonella G."/>
            <person name="Elisabetta G."/>
            <person name="Giulia F.S."/>
            <person name="Sara T."/>
            <person name="Anna F."/>
            <person name="Clotilde B."/>
            <person name="Roberto B."/>
            <person name="Veronica D.S."/>
            <person name="Fabio R."/>
            <person name="Monica P."/>
            <person name="Olivier J."/>
            <person name="Enrico T."/>
            <person name="Nicola S."/>
        </authorList>
    </citation>
    <scope>NUCLEOTIDE SEQUENCE [LARGE SCALE GENOMIC DNA]</scope>
    <source>
        <strain evidence="8 9">DSM 44572</strain>
    </source>
</reference>
<accession>A0A1X1ZIQ9</accession>
<comment type="cofactor">
    <cofactor evidence="1">
        <name>[3Fe-4S] cluster</name>
        <dbReference type="ChEBI" id="CHEBI:21137"/>
    </cofactor>
</comment>
<keyword evidence="7" id="KW-0003">3Fe-4S</keyword>
<evidence type="ECO:0000313" key="9">
    <source>
        <dbReference type="Proteomes" id="UP000193529"/>
    </source>
</evidence>
<dbReference type="SUPFAM" id="SSF54862">
    <property type="entry name" value="4Fe-4S ferredoxins"/>
    <property type="match status" value="1"/>
</dbReference>
<dbReference type="GO" id="GO:0051538">
    <property type="term" value="F:3 iron, 4 sulfur cluster binding"/>
    <property type="evidence" value="ECO:0007669"/>
    <property type="project" value="UniProtKB-KW"/>
</dbReference>
<gene>
    <name evidence="8" type="ORF">AWC19_11805</name>
</gene>
<organism evidence="8 9">
    <name type="scientific">Mycobacterium palustre</name>
    <dbReference type="NCBI Taxonomy" id="153971"/>
    <lineage>
        <taxon>Bacteria</taxon>
        <taxon>Bacillati</taxon>
        <taxon>Actinomycetota</taxon>
        <taxon>Actinomycetes</taxon>
        <taxon>Mycobacteriales</taxon>
        <taxon>Mycobacteriaceae</taxon>
        <taxon>Mycobacterium</taxon>
        <taxon>Mycobacterium simiae complex</taxon>
    </lineage>
</organism>
<proteinExistence type="predicted"/>
<evidence type="ECO:0000256" key="6">
    <source>
        <dbReference type="ARBA" id="ARBA00023014"/>
    </source>
</evidence>
<evidence type="ECO:0000256" key="7">
    <source>
        <dbReference type="ARBA" id="ARBA00023291"/>
    </source>
</evidence>
<keyword evidence="2" id="KW-0813">Transport</keyword>
<keyword evidence="6" id="KW-0411">Iron-sulfur</keyword>
<dbReference type="Gene3D" id="3.30.70.20">
    <property type="match status" value="1"/>
</dbReference>
<evidence type="ECO:0000256" key="5">
    <source>
        <dbReference type="ARBA" id="ARBA00023004"/>
    </source>
</evidence>
<keyword evidence="3" id="KW-0479">Metal-binding</keyword>
<sequence length="64" mass="6939">MRVIRNADTCALHGECVLAAPGVFEIRDDDEVVTVLNTEPGEELRRSVENAALACPTGSIRIED</sequence>
<dbReference type="AlphaFoldDB" id="A0A1X1ZIQ9"/>
<keyword evidence="5" id="KW-0408">Iron</keyword>
<dbReference type="PANTHER" id="PTHR36923:SF3">
    <property type="entry name" value="FERREDOXIN"/>
    <property type="match status" value="1"/>
</dbReference>
<dbReference type="STRING" id="153971.AWC19_11805"/>
<dbReference type="InterPro" id="IPR051269">
    <property type="entry name" value="Fe-S_cluster_ET"/>
</dbReference>
<keyword evidence="9" id="KW-1185">Reference proteome</keyword>
<name>A0A1X1ZIQ9_9MYCO</name>
<dbReference type="RefSeq" id="WP_085079108.1">
    <property type="nucleotide sequence ID" value="NZ_JACKRZ010000369.1"/>
</dbReference>
<dbReference type="EMBL" id="LQPJ01000109">
    <property type="protein sequence ID" value="ORW23239.1"/>
    <property type="molecule type" value="Genomic_DNA"/>
</dbReference>
<dbReference type="Pfam" id="PF13370">
    <property type="entry name" value="Fer4_13"/>
    <property type="match status" value="1"/>
</dbReference>
<dbReference type="PANTHER" id="PTHR36923">
    <property type="entry name" value="FERREDOXIN"/>
    <property type="match status" value="1"/>
</dbReference>
<dbReference type="GO" id="GO:0046872">
    <property type="term" value="F:metal ion binding"/>
    <property type="evidence" value="ECO:0007669"/>
    <property type="project" value="UniProtKB-KW"/>
</dbReference>
<evidence type="ECO:0000256" key="1">
    <source>
        <dbReference type="ARBA" id="ARBA00001927"/>
    </source>
</evidence>
<evidence type="ECO:0000313" key="8">
    <source>
        <dbReference type="EMBL" id="ORW23239.1"/>
    </source>
</evidence>
<keyword evidence="4" id="KW-0249">Electron transport</keyword>
<protein>
    <submittedName>
        <fullName evidence="8">Ferredoxin</fullName>
    </submittedName>
</protein>
<evidence type="ECO:0000256" key="4">
    <source>
        <dbReference type="ARBA" id="ARBA00022982"/>
    </source>
</evidence>